<dbReference type="EMBL" id="LT960614">
    <property type="protein sequence ID" value="SON58072.1"/>
    <property type="molecule type" value="Genomic_DNA"/>
</dbReference>
<dbReference type="AlphaFoldDB" id="A0A2C9DCL7"/>
<feature type="transmembrane region" description="Helical" evidence="1">
    <location>
        <begin position="45"/>
        <end position="68"/>
    </location>
</feature>
<gene>
    <name evidence="2" type="ORF">HDIA_4531</name>
</gene>
<feature type="transmembrane region" description="Helical" evidence="1">
    <location>
        <begin position="270"/>
        <end position="288"/>
    </location>
</feature>
<feature type="transmembrane region" description="Helical" evidence="1">
    <location>
        <begin position="214"/>
        <end position="233"/>
    </location>
</feature>
<organism evidence="2 3">
    <name type="scientific">Hartmannibacter diazotrophicus</name>
    <dbReference type="NCBI Taxonomy" id="1482074"/>
    <lineage>
        <taxon>Bacteria</taxon>
        <taxon>Pseudomonadati</taxon>
        <taxon>Pseudomonadota</taxon>
        <taxon>Alphaproteobacteria</taxon>
        <taxon>Hyphomicrobiales</taxon>
        <taxon>Pleomorphomonadaceae</taxon>
        <taxon>Hartmannibacter</taxon>
    </lineage>
</organism>
<feature type="transmembrane region" description="Helical" evidence="1">
    <location>
        <begin position="239"/>
        <end position="258"/>
    </location>
</feature>
<feature type="transmembrane region" description="Helical" evidence="1">
    <location>
        <begin position="182"/>
        <end position="202"/>
    </location>
</feature>
<dbReference type="Proteomes" id="UP000223606">
    <property type="component" value="Chromosome 1"/>
</dbReference>
<feature type="transmembrane region" description="Helical" evidence="1">
    <location>
        <begin position="12"/>
        <end position="33"/>
    </location>
</feature>
<proteinExistence type="predicted"/>
<keyword evidence="3" id="KW-1185">Reference proteome</keyword>
<keyword evidence="1" id="KW-0472">Membrane</keyword>
<keyword evidence="1" id="KW-0812">Transmembrane</keyword>
<accession>A0A2C9DCL7</accession>
<reference evidence="3" key="1">
    <citation type="submission" date="2017-09" db="EMBL/GenBank/DDBJ databases">
        <title>Genome sequence of Nannocystis excedens DSM 71.</title>
        <authorList>
            <person name="Blom J."/>
        </authorList>
    </citation>
    <scope>NUCLEOTIDE SEQUENCE [LARGE SCALE GENOMIC DNA]</scope>
    <source>
        <strain evidence="3">type strain: E19</strain>
    </source>
</reference>
<evidence type="ECO:0000256" key="1">
    <source>
        <dbReference type="SAM" id="Phobius"/>
    </source>
</evidence>
<protein>
    <submittedName>
        <fullName evidence="2">Uncharacterized protein</fullName>
    </submittedName>
</protein>
<dbReference type="KEGG" id="hdi:HDIA_4531"/>
<name>A0A2C9DCL7_9HYPH</name>
<sequence>MRMPKGLSGRRLAGLAGTLLAIACGIFFLRTLGEVLGRLDGRGPSAAAIAVTVIACPVYAATLCLIAAGWTRLAAAGTPEDGAPKDGAMDIPAARIFAIQAVTQFGKYLPGNLFHYASRHAMLAKDGFSHRRLIAAALAENLLLILAAASAGLLLVGLFPFPLSLDLPKWAAIDMVAGSAPLRIGLTIAALLVLLLVLERVVIRLTTLPLRGSFGLYALFFLLQGLIFALLLATVSGRVPPVGALGVVPLSWIAGFVIPGAPGGLGIREAVLLFALGPFAGTDTVVLTTVLYRIVTFGGDALLFGAGLWLIRRYRSTGEAAASRS</sequence>
<evidence type="ECO:0000313" key="2">
    <source>
        <dbReference type="EMBL" id="SON58072.1"/>
    </source>
</evidence>
<feature type="transmembrane region" description="Helical" evidence="1">
    <location>
        <begin position="141"/>
        <end position="162"/>
    </location>
</feature>
<dbReference type="PROSITE" id="PS51257">
    <property type="entry name" value="PROKAR_LIPOPROTEIN"/>
    <property type="match status" value="1"/>
</dbReference>
<dbReference type="RefSeq" id="WP_099558242.1">
    <property type="nucleotide sequence ID" value="NZ_LT960614.1"/>
</dbReference>
<dbReference type="OrthoDB" id="2542372at2"/>
<keyword evidence="1" id="KW-1133">Transmembrane helix</keyword>
<evidence type="ECO:0000313" key="3">
    <source>
        <dbReference type="Proteomes" id="UP000223606"/>
    </source>
</evidence>